<evidence type="ECO:0000259" key="3">
    <source>
        <dbReference type="Pfam" id="PF14372"/>
    </source>
</evidence>
<dbReference type="Pfam" id="PF14372">
    <property type="entry name" value="hAT-like_RNase-H"/>
    <property type="match status" value="1"/>
</dbReference>
<sequence length="486" mass="55333">MTDIGSSKEETPSTYGQNEGVIIPTGPIDLDSSIPSSPKNDEPMTATKSNVDSEKNETKRKLTFFVWNHFKKFIYVTAPHTAKLLAKVLMECLVEWSLERKLSTLTLDNCTVNIAMMDQMKEKFKNASLLMKGELVHMKCSAHILNLIVQQGLGAIQCAIETICESVVFWIGTPKRVEKFEEAKKGLSCASNKKLVLDCKTRWNSTYLMLTSAIVYKDVFSRLIHTEKNYKREPSERDWLLAKVMCEKLKFFYHVTEMFSGTKYPTTNLFFSKISDIWLLLKECLKSSYDEIRIMASNMMDKFEQYWTSIHGILAIATVLDPRFKMKLIEYYFPKLYVGDYQNEVERIRMLCYDLVKEYKPNDGKENLIDPLSNAFGVGGDSDGCVDPLAGYDLFVSSTSKVDTFKSELKFYLEEEVLPRSGEFDILAWWKTNGLKYPTLQQVARDVLAIPASAVASESAFSTSGRHVTPCRNRLHPNMLGALQSA</sequence>
<dbReference type="PANTHER" id="PTHR23272">
    <property type="entry name" value="BED FINGER-RELATED"/>
    <property type="match status" value="1"/>
</dbReference>
<evidence type="ECO:0000313" key="5">
    <source>
        <dbReference type="Proteomes" id="UP000596661"/>
    </source>
</evidence>
<name>A0A803PTU2_CANSA</name>
<organism evidence="4 5">
    <name type="scientific">Cannabis sativa</name>
    <name type="common">Hemp</name>
    <name type="synonym">Marijuana</name>
    <dbReference type="NCBI Taxonomy" id="3483"/>
    <lineage>
        <taxon>Eukaryota</taxon>
        <taxon>Viridiplantae</taxon>
        <taxon>Streptophyta</taxon>
        <taxon>Embryophyta</taxon>
        <taxon>Tracheophyta</taxon>
        <taxon>Spermatophyta</taxon>
        <taxon>Magnoliopsida</taxon>
        <taxon>eudicotyledons</taxon>
        <taxon>Gunneridae</taxon>
        <taxon>Pentapetalae</taxon>
        <taxon>rosids</taxon>
        <taxon>fabids</taxon>
        <taxon>Rosales</taxon>
        <taxon>Cannabaceae</taxon>
        <taxon>Cannabis</taxon>
    </lineage>
</organism>
<feature type="compositionally biased region" description="Low complexity" evidence="1">
    <location>
        <begin position="27"/>
        <end position="38"/>
    </location>
</feature>
<feature type="domain" description="hAT-like transposase RNase-H fold" evidence="3">
    <location>
        <begin position="260"/>
        <end position="359"/>
    </location>
</feature>
<feature type="compositionally biased region" description="Basic and acidic residues" evidence="1">
    <location>
        <begin position="1"/>
        <end position="11"/>
    </location>
</feature>
<evidence type="ECO:0000256" key="1">
    <source>
        <dbReference type="SAM" id="MobiDB-lite"/>
    </source>
</evidence>
<dbReference type="GO" id="GO:0003677">
    <property type="term" value="F:DNA binding"/>
    <property type="evidence" value="ECO:0007669"/>
    <property type="project" value="InterPro"/>
</dbReference>
<evidence type="ECO:0000259" key="2">
    <source>
        <dbReference type="Pfam" id="PF05699"/>
    </source>
</evidence>
<dbReference type="InterPro" id="IPR008906">
    <property type="entry name" value="HATC_C_dom"/>
</dbReference>
<dbReference type="SUPFAM" id="SSF53098">
    <property type="entry name" value="Ribonuclease H-like"/>
    <property type="match status" value="1"/>
</dbReference>
<proteinExistence type="predicted"/>
<dbReference type="EnsemblPlants" id="evm.model.06.1289">
    <property type="protein sequence ID" value="cds.evm.model.06.1289"/>
    <property type="gene ID" value="evm.TU.06.1289"/>
</dbReference>
<dbReference type="PANTHER" id="PTHR23272:SF179">
    <property type="entry name" value="ZINC FINGER BED DOMAIN-CONTAINING PROTEIN RICESLEEPER 2-LIKE ISOFORM X1"/>
    <property type="match status" value="1"/>
</dbReference>
<dbReference type="EMBL" id="UZAU01000599">
    <property type="status" value="NOT_ANNOTATED_CDS"/>
    <property type="molecule type" value="Genomic_DNA"/>
</dbReference>
<evidence type="ECO:0000313" key="4">
    <source>
        <dbReference type="EnsemblPlants" id="cds.evm.model.06.1289"/>
    </source>
</evidence>
<evidence type="ECO:0008006" key="6">
    <source>
        <dbReference type="Google" id="ProtNLM"/>
    </source>
</evidence>
<dbReference type="GO" id="GO:0046983">
    <property type="term" value="F:protein dimerization activity"/>
    <property type="evidence" value="ECO:0007669"/>
    <property type="project" value="InterPro"/>
</dbReference>
<dbReference type="Proteomes" id="UP000596661">
    <property type="component" value="Chromosome 6"/>
</dbReference>
<dbReference type="AlphaFoldDB" id="A0A803PTU2"/>
<dbReference type="InterPro" id="IPR012337">
    <property type="entry name" value="RNaseH-like_sf"/>
</dbReference>
<feature type="domain" description="HAT C-terminal dimerisation" evidence="2">
    <location>
        <begin position="408"/>
        <end position="484"/>
    </location>
</feature>
<accession>A0A803PTU2</accession>
<dbReference type="OMA" id="ELHENSY"/>
<dbReference type="Gramene" id="evm.model.06.1289">
    <property type="protein sequence ID" value="cds.evm.model.06.1289"/>
    <property type="gene ID" value="evm.TU.06.1289"/>
</dbReference>
<feature type="region of interest" description="Disordered" evidence="1">
    <location>
        <begin position="1"/>
        <end position="54"/>
    </location>
</feature>
<reference evidence="4" key="1">
    <citation type="submission" date="2018-11" db="EMBL/GenBank/DDBJ databases">
        <authorList>
            <person name="Grassa J C."/>
        </authorList>
    </citation>
    <scope>NUCLEOTIDE SEQUENCE [LARGE SCALE GENOMIC DNA]</scope>
</reference>
<dbReference type="InterPro" id="IPR025525">
    <property type="entry name" value="hAT-like_transposase_RNase-H"/>
</dbReference>
<protein>
    <recommendedName>
        <fullName evidence="6">Transposase</fullName>
    </recommendedName>
</protein>
<keyword evidence="5" id="KW-1185">Reference proteome</keyword>
<dbReference type="Pfam" id="PF05699">
    <property type="entry name" value="Dimer_Tnp_hAT"/>
    <property type="match status" value="1"/>
</dbReference>
<reference evidence="4" key="2">
    <citation type="submission" date="2021-03" db="UniProtKB">
        <authorList>
            <consortium name="EnsemblPlants"/>
        </authorList>
    </citation>
    <scope>IDENTIFICATION</scope>
</reference>